<evidence type="ECO:0000313" key="3">
    <source>
        <dbReference type="Proteomes" id="UP001445076"/>
    </source>
</evidence>
<dbReference type="SUPFAM" id="SSF56436">
    <property type="entry name" value="C-type lectin-like"/>
    <property type="match status" value="1"/>
</dbReference>
<dbReference type="InterPro" id="IPR016186">
    <property type="entry name" value="C-type_lectin-like/link_sf"/>
</dbReference>
<proteinExistence type="predicted"/>
<sequence length="103" mass="11279">MGKVAFLFTLAIIGTSNTVGMRGLVFWVGAFKINTVSQWEWTDGQLVDSMSYVWNAGEPAESSTGTRGVLVPANSHRFYMISQTNTSHAPSFICEAAPKCDRE</sequence>
<dbReference type="EMBL" id="JARKIK010000086">
    <property type="protein sequence ID" value="KAK8724331.1"/>
    <property type="molecule type" value="Genomic_DNA"/>
</dbReference>
<reference evidence="2 3" key="1">
    <citation type="journal article" date="2024" name="BMC Genomics">
        <title>Genome assembly of redclaw crayfish (Cherax quadricarinatus) provides insights into its immune adaptation and hypoxia tolerance.</title>
        <authorList>
            <person name="Liu Z."/>
            <person name="Zheng J."/>
            <person name="Li H."/>
            <person name="Fang K."/>
            <person name="Wang S."/>
            <person name="He J."/>
            <person name="Zhou D."/>
            <person name="Weng S."/>
            <person name="Chi M."/>
            <person name="Gu Z."/>
            <person name="He J."/>
            <person name="Li F."/>
            <person name="Wang M."/>
        </authorList>
    </citation>
    <scope>NUCLEOTIDE SEQUENCE [LARGE SCALE GENOMIC DNA]</scope>
    <source>
        <strain evidence="2">ZL_2023a</strain>
    </source>
</reference>
<accession>A0AAW0W4W8</accession>
<keyword evidence="1" id="KW-0732">Signal</keyword>
<feature type="signal peptide" evidence="1">
    <location>
        <begin position="1"/>
        <end position="18"/>
    </location>
</feature>
<evidence type="ECO:0000313" key="2">
    <source>
        <dbReference type="EMBL" id="KAK8724331.1"/>
    </source>
</evidence>
<protein>
    <recommendedName>
        <fullName evidence="4">C-type lectin domain-containing protein</fullName>
    </recommendedName>
</protein>
<dbReference type="InterPro" id="IPR016187">
    <property type="entry name" value="CTDL_fold"/>
</dbReference>
<comment type="caution">
    <text evidence="2">The sequence shown here is derived from an EMBL/GenBank/DDBJ whole genome shotgun (WGS) entry which is preliminary data.</text>
</comment>
<evidence type="ECO:0008006" key="4">
    <source>
        <dbReference type="Google" id="ProtNLM"/>
    </source>
</evidence>
<dbReference type="AlphaFoldDB" id="A0AAW0W4W8"/>
<evidence type="ECO:0000256" key="1">
    <source>
        <dbReference type="SAM" id="SignalP"/>
    </source>
</evidence>
<name>A0AAW0W4W8_CHEQU</name>
<organism evidence="2 3">
    <name type="scientific">Cherax quadricarinatus</name>
    <name type="common">Australian red claw crayfish</name>
    <dbReference type="NCBI Taxonomy" id="27406"/>
    <lineage>
        <taxon>Eukaryota</taxon>
        <taxon>Metazoa</taxon>
        <taxon>Ecdysozoa</taxon>
        <taxon>Arthropoda</taxon>
        <taxon>Crustacea</taxon>
        <taxon>Multicrustacea</taxon>
        <taxon>Malacostraca</taxon>
        <taxon>Eumalacostraca</taxon>
        <taxon>Eucarida</taxon>
        <taxon>Decapoda</taxon>
        <taxon>Pleocyemata</taxon>
        <taxon>Astacidea</taxon>
        <taxon>Parastacoidea</taxon>
        <taxon>Parastacidae</taxon>
        <taxon>Cherax</taxon>
    </lineage>
</organism>
<gene>
    <name evidence="2" type="ORF">OTU49_011332</name>
</gene>
<dbReference type="CDD" id="cd00037">
    <property type="entry name" value="CLECT"/>
    <property type="match status" value="1"/>
</dbReference>
<feature type="chain" id="PRO_5043979438" description="C-type lectin domain-containing protein" evidence="1">
    <location>
        <begin position="19"/>
        <end position="103"/>
    </location>
</feature>
<dbReference type="Proteomes" id="UP001445076">
    <property type="component" value="Unassembled WGS sequence"/>
</dbReference>
<keyword evidence="3" id="KW-1185">Reference proteome</keyword>
<dbReference type="Gene3D" id="3.10.100.10">
    <property type="entry name" value="Mannose-Binding Protein A, subunit A"/>
    <property type="match status" value="1"/>
</dbReference>